<dbReference type="STRING" id="1121305.CLCOL_08830"/>
<protein>
    <recommendedName>
        <fullName evidence="8">RsgI N-terminal anti-sigma domain-containing protein</fullName>
    </recommendedName>
</protein>
<name>A0A151APY8_9CLOT</name>
<evidence type="ECO:0000313" key="10">
    <source>
        <dbReference type="Proteomes" id="UP000075374"/>
    </source>
</evidence>
<feature type="region of interest" description="Disordered" evidence="6">
    <location>
        <begin position="281"/>
        <end position="313"/>
    </location>
</feature>
<feature type="region of interest" description="Disordered" evidence="6">
    <location>
        <begin position="188"/>
        <end position="245"/>
    </location>
</feature>
<keyword evidence="5 7" id="KW-0472">Membrane</keyword>
<dbReference type="AlphaFoldDB" id="A0A151APY8"/>
<evidence type="ECO:0000256" key="6">
    <source>
        <dbReference type="SAM" id="MobiDB-lite"/>
    </source>
</evidence>
<evidence type="ECO:0000256" key="7">
    <source>
        <dbReference type="SAM" id="Phobius"/>
    </source>
</evidence>
<evidence type="ECO:0000259" key="8">
    <source>
        <dbReference type="PROSITE" id="PS51849"/>
    </source>
</evidence>
<keyword evidence="3 7" id="KW-0812">Transmembrane</keyword>
<dbReference type="PATRIC" id="fig|1121305.3.peg.898"/>
<comment type="caution">
    <text evidence="9">The sequence shown here is derived from an EMBL/GenBank/DDBJ whole genome shotgun (WGS) entry which is preliminary data.</text>
</comment>
<evidence type="ECO:0000256" key="4">
    <source>
        <dbReference type="ARBA" id="ARBA00022989"/>
    </source>
</evidence>
<evidence type="ECO:0000313" key="9">
    <source>
        <dbReference type="EMBL" id="KYH29652.1"/>
    </source>
</evidence>
<reference evidence="9 10" key="1">
    <citation type="submission" date="2016-02" db="EMBL/GenBank/DDBJ databases">
        <title>Genome sequence of Clostridium colicanis DSM 13634.</title>
        <authorList>
            <person name="Poehlein A."/>
            <person name="Daniel R."/>
        </authorList>
    </citation>
    <scope>NUCLEOTIDE SEQUENCE [LARGE SCALE GENOMIC DNA]</scope>
    <source>
        <strain evidence="9 10">DSM 13634</strain>
    </source>
</reference>
<evidence type="ECO:0000256" key="2">
    <source>
        <dbReference type="ARBA" id="ARBA00022475"/>
    </source>
</evidence>
<keyword evidence="4 7" id="KW-1133">Transmembrane helix</keyword>
<dbReference type="InterPro" id="IPR024449">
    <property type="entry name" value="Anti-sigma_RsgI_N"/>
</dbReference>
<evidence type="ECO:0000256" key="3">
    <source>
        <dbReference type="ARBA" id="ARBA00022692"/>
    </source>
</evidence>
<proteinExistence type="predicted"/>
<dbReference type="GO" id="GO:0005886">
    <property type="term" value="C:plasma membrane"/>
    <property type="evidence" value="ECO:0007669"/>
    <property type="project" value="UniProtKB-SubCell"/>
</dbReference>
<comment type="subcellular location">
    <subcellularLocation>
        <location evidence="1">Cell membrane</location>
        <topology evidence="1">Single-pass membrane protein</topology>
    </subcellularLocation>
</comment>
<organism evidence="9 10">
    <name type="scientific">Clostridium colicanis DSM 13634</name>
    <dbReference type="NCBI Taxonomy" id="1121305"/>
    <lineage>
        <taxon>Bacteria</taxon>
        <taxon>Bacillati</taxon>
        <taxon>Bacillota</taxon>
        <taxon>Clostridia</taxon>
        <taxon>Eubacteriales</taxon>
        <taxon>Clostridiaceae</taxon>
        <taxon>Clostridium</taxon>
    </lineage>
</organism>
<feature type="transmembrane region" description="Helical" evidence="7">
    <location>
        <begin position="55"/>
        <end position="76"/>
    </location>
</feature>
<keyword evidence="10" id="KW-1185">Reference proteome</keyword>
<evidence type="ECO:0000256" key="1">
    <source>
        <dbReference type="ARBA" id="ARBA00004162"/>
    </source>
</evidence>
<dbReference type="Pfam" id="PF12791">
    <property type="entry name" value="RsgI_N"/>
    <property type="match status" value="1"/>
</dbReference>
<dbReference type="PROSITE" id="PS51849">
    <property type="entry name" value="RSGI_N"/>
    <property type="match status" value="1"/>
</dbReference>
<evidence type="ECO:0000256" key="5">
    <source>
        <dbReference type="ARBA" id="ARBA00023136"/>
    </source>
</evidence>
<dbReference type="Proteomes" id="UP000075374">
    <property type="component" value="Unassembled WGS sequence"/>
</dbReference>
<feature type="compositionally biased region" description="Basic and acidic residues" evidence="6">
    <location>
        <begin position="188"/>
        <end position="203"/>
    </location>
</feature>
<dbReference type="Pfam" id="PF23750">
    <property type="entry name" value="RsgI_M"/>
    <property type="match status" value="1"/>
</dbReference>
<keyword evidence="2" id="KW-1003">Cell membrane</keyword>
<dbReference type="RefSeq" id="WP_061857783.1">
    <property type="nucleotide sequence ID" value="NZ_LTBB01000003.1"/>
</dbReference>
<feature type="compositionally biased region" description="Low complexity" evidence="6">
    <location>
        <begin position="204"/>
        <end position="229"/>
    </location>
</feature>
<dbReference type="EMBL" id="LTBB01000003">
    <property type="protein sequence ID" value="KYH29652.1"/>
    <property type="molecule type" value="Genomic_DNA"/>
</dbReference>
<accession>A0A151APY8</accession>
<feature type="domain" description="RsgI N-terminal anti-sigma" evidence="8">
    <location>
        <begin position="5"/>
        <end position="53"/>
    </location>
</feature>
<dbReference type="InterPro" id="IPR055431">
    <property type="entry name" value="RsgI_M"/>
</dbReference>
<gene>
    <name evidence="9" type="ORF">CLCOL_08830</name>
</gene>
<sequence length="313" mass="35187">MMLDKTGIVMEIKNKKARILTPSGEFVEVKINGSIPTIGSVYTGTQIRKIPFYKYAAAAACLIISISTGGAAYAYYTPTASITLNTDLELKLNRWNKIIKALPLNENGKELLSSMNLENRDVNDGLGLIMEKSEQNGLEISLDITSKEDKLVDLSKFKDSSKKKKLDVKINYNKSNSTTSAKSGIIKSDKKINGSNGKKEKNAWKASSNSNSLYNNKVKQKNQNSNNSSRKSKPDNSSRKSNNTWSIISNNKNIRKNLDKNSKYKLKNNSKNLQFNKNMKSKNTKNIFKLKNTNSKKKNTYNQKNSKVRYKSK</sequence>